<dbReference type="InterPro" id="IPR053781">
    <property type="entry name" value="F-box_AtFBL13-like"/>
</dbReference>
<dbReference type="InterPro" id="IPR032675">
    <property type="entry name" value="LRR_dom_sf"/>
</dbReference>
<dbReference type="InterPro" id="IPR001810">
    <property type="entry name" value="F-box_dom"/>
</dbReference>
<feature type="domain" description="F-box" evidence="1">
    <location>
        <begin position="18"/>
        <end position="71"/>
    </location>
</feature>
<dbReference type="SUPFAM" id="SSF52047">
    <property type="entry name" value="RNI-like"/>
    <property type="match status" value="1"/>
</dbReference>
<dbReference type="CDD" id="cd22160">
    <property type="entry name" value="F-box_AtFBL13-like"/>
    <property type="match status" value="1"/>
</dbReference>
<accession>A0A8T0PV96</accession>
<protein>
    <recommendedName>
        <fullName evidence="1">F-box domain-containing protein</fullName>
    </recommendedName>
</protein>
<dbReference type="Pfam" id="PF00646">
    <property type="entry name" value="F-box"/>
    <property type="match status" value="1"/>
</dbReference>
<keyword evidence="3" id="KW-1185">Reference proteome</keyword>
<organism evidence="2 3">
    <name type="scientific">Panicum virgatum</name>
    <name type="common">Blackwell switchgrass</name>
    <dbReference type="NCBI Taxonomy" id="38727"/>
    <lineage>
        <taxon>Eukaryota</taxon>
        <taxon>Viridiplantae</taxon>
        <taxon>Streptophyta</taxon>
        <taxon>Embryophyta</taxon>
        <taxon>Tracheophyta</taxon>
        <taxon>Spermatophyta</taxon>
        <taxon>Magnoliopsida</taxon>
        <taxon>Liliopsida</taxon>
        <taxon>Poales</taxon>
        <taxon>Poaceae</taxon>
        <taxon>PACMAD clade</taxon>
        <taxon>Panicoideae</taxon>
        <taxon>Panicodae</taxon>
        <taxon>Paniceae</taxon>
        <taxon>Panicinae</taxon>
        <taxon>Panicum</taxon>
        <taxon>Panicum sect. Hiantes</taxon>
    </lineage>
</organism>
<dbReference type="Proteomes" id="UP000823388">
    <property type="component" value="Chromosome 7N"/>
</dbReference>
<sequence>MAAAATKRARADGGSICCDRLSALPDDLRRHVLSFLPAQQAVQTTVLSKRWTDLWRSVPGINLDLMHFRRSPYEPWTETSVRMERFVSKLLVLHDSPCLDAFRLTASSAGHDSRRHIDAWVRRAIRGDPLVLEVRTMSSDGHDLYQLPHLGSSPCCRRLKRLKLIGVSLDHSFAELLRSWWPHLEDLVLVQCQIGFCGIESDRLKNLAIQYCTNPPADVFVIRASGLAALSLALHNNSYGDGVSLHVGNSLVRASITLKRDELSPRNEAKILGSLFNVASLEMKDFQAMAILDTGLFDKLPTFNNLRTLTLNPFSLNSTVSDVHNFKALGRFLQKAPNMEMLTLENFWVAPTVELVEYPALQNLRTLILDTCSLHNNFGLLHHCLRNSPNLEKITVQYCKVSDGSTGGEGNTKSKKMESRNVVPLHCPKLESTELRYHGYDANIPILQRLLLGISAPKNSIKFTNMKYRTARTRPCHSWFALAARLDRAFTNSLGFLRDTNHEGYLLLMTSRQAHNTNGTRFRV</sequence>
<name>A0A8T0PV96_PANVG</name>
<dbReference type="Gene3D" id="3.80.10.10">
    <property type="entry name" value="Ribonuclease Inhibitor"/>
    <property type="match status" value="1"/>
</dbReference>
<dbReference type="InterPro" id="IPR036047">
    <property type="entry name" value="F-box-like_dom_sf"/>
</dbReference>
<dbReference type="PANTHER" id="PTHR34223:SF98">
    <property type="entry name" value="OS04G0440901 PROTEIN"/>
    <property type="match status" value="1"/>
</dbReference>
<dbReference type="PROSITE" id="PS50181">
    <property type="entry name" value="FBOX"/>
    <property type="match status" value="1"/>
</dbReference>
<evidence type="ECO:0000313" key="2">
    <source>
        <dbReference type="EMBL" id="KAG2566367.1"/>
    </source>
</evidence>
<dbReference type="AlphaFoldDB" id="A0A8T0PV96"/>
<dbReference type="EMBL" id="CM029050">
    <property type="protein sequence ID" value="KAG2566367.1"/>
    <property type="molecule type" value="Genomic_DNA"/>
</dbReference>
<comment type="caution">
    <text evidence="2">The sequence shown here is derived from an EMBL/GenBank/DDBJ whole genome shotgun (WGS) entry which is preliminary data.</text>
</comment>
<dbReference type="InterPro" id="IPR053197">
    <property type="entry name" value="F-box_SCFL_complex_component"/>
</dbReference>
<dbReference type="SUPFAM" id="SSF81383">
    <property type="entry name" value="F-box domain"/>
    <property type="match status" value="1"/>
</dbReference>
<reference evidence="2" key="1">
    <citation type="submission" date="2020-05" db="EMBL/GenBank/DDBJ databases">
        <title>WGS assembly of Panicum virgatum.</title>
        <authorList>
            <person name="Lovell J.T."/>
            <person name="Jenkins J."/>
            <person name="Shu S."/>
            <person name="Juenger T.E."/>
            <person name="Schmutz J."/>
        </authorList>
    </citation>
    <scope>NUCLEOTIDE SEQUENCE</scope>
    <source>
        <strain evidence="2">AP13</strain>
    </source>
</reference>
<evidence type="ECO:0000313" key="3">
    <source>
        <dbReference type="Proteomes" id="UP000823388"/>
    </source>
</evidence>
<proteinExistence type="predicted"/>
<evidence type="ECO:0000259" key="1">
    <source>
        <dbReference type="PROSITE" id="PS50181"/>
    </source>
</evidence>
<gene>
    <name evidence="2" type="ORF">PVAP13_7NG195900</name>
</gene>
<dbReference type="PANTHER" id="PTHR34223">
    <property type="entry name" value="OS11G0201299 PROTEIN"/>
    <property type="match status" value="1"/>
</dbReference>